<dbReference type="Gene3D" id="1.10.510.10">
    <property type="entry name" value="Transferase(Phosphotransferase) domain 1"/>
    <property type="match status" value="1"/>
</dbReference>
<evidence type="ECO:0000313" key="6">
    <source>
        <dbReference type="Proteomes" id="UP000001542"/>
    </source>
</evidence>
<reference evidence="5" key="2">
    <citation type="journal article" date="2007" name="Science">
        <title>Draft genome sequence of the sexually transmitted pathogen Trichomonas vaginalis.</title>
        <authorList>
            <person name="Carlton J.M."/>
            <person name="Hirt R.P."/>
            <person name="Silva J.C."/>
            <person name="Delcher A.L."/>
            <person name="Schatz M."/>
            <person name="Zhao Q."/>
            <person name="Wortman J.R."/>
            <person name="Bidwell S.L."/>
            <person name="Alsmark U.C.M."/>
            <person name="Besteiro S."/>
            <person name="Sicheritz-Ponten T."/>
            <person name="Noel C.J."/>
            <person name="Dacks J.B."/>
            <person name="Foster P.G."/>
            <person name="Simillion C."/>
            <person name="Van de Peer Y."/>
            <person name="Miranda-Saavedra D."/>
            <person name="Barton G.J."/>
            <person name="Westrop G.D."/>
            <person name="Mueller S."/>
            <person name="Dessi D."/>
            <person name="Fiori P.L."/>
            <person name="Ren Q."/>
            <person name="Paulsen I."/>
            <person name="Zhang H."/>
            <person name="Bastida-Corcuera F.D."/>
            <person name="Simoes-Barbosa A."/>
            <person name="Brown M.T."/>
            <person name="Hayes R.D."/>
            <person name="Mukherjee M."/>
            <person name="Okumura C.Y."/>
            <person name="Schneider R."/>
            <person name="Smith A.J."/>
            <person name="Vanacova S."/>
            <person name="Villalvazo M."/>
            <person name="Haas B.J."/>
            <person name="Pertea M."/>
            <person name="Feldblyum T.V."/>
            <person name="Utterback T.R."/>
            <person name="Shu C.L."/>
            <person name="Osoegawa K."/>
            <person name="de Jong P.J."/>
            <person name="Hrdy I."/>
            <person name="Horvathova L."/>
            <person name="Zubacova Z."/>
            <person name="Dolezal P."/>
            <person name="Malik S.B."/>
            <person name="Logsdon J.M. Jr."/>
            <person name="Henze K."/>
            <person name="Gupta A."/>
            <person name="Wang C.C."/>
            <person name="Dunne R.L."/>
            <person name="Upcroft J.A."/>
            <person name="Upcroft P."/>
            <person name="White O."/>
            <person name="Salzberg S.L."/>
            <person name="Tang P."/>
            <person name="Chiu C.-H."/>
            <person name="Lee Y.-S."/>
            <person name="Embley T.M."/>
            <person name="Coombs G.H."/>
            <person name="Mottram J.C."/>
            <person name="Tachezy J."/>
            <person name="Fraser-Liggett C.M."/>
            <person name="Johnson P.J."/>
        </authorList>
    </citation>
    <scope>NUCLEOTIDE SEQUENCE [LARGE SCALE GENOMIC DNA]</scope>
    <source>
        <strain evidence="5">G3</strain>
    </source>
</reference>
<dbReference type="SUPFAM" id="SSF56112">
    <property type="entry name" value="Protein kinase-like (PK-like)"/>
    <property type="match status" value="1"/>
</dbReference>
<dbReference type="PROSITE" id="PS50011">
    <property type="entry name" value="PROTEIN_KINASE_DOM"/>
    <property type="match status" value="1"/>
</dbReference>
<dbReference type="eggNOG" id="KOG0586">
    <property type="taxonomic scope" value="Eukaryota"/>
</dbReference>
<keyword evidence="1" id="KW-0547">Nucleotide-binding</keyword>
<dbReference type="SMART" id="SM00220">
    <property type="entry name" value="S_TKc"/>
    <property type="match status" value="1"/>
</dbReference>
<dbReference type="InParanoid" id="A2ENP4"/>
<dbReference type="FunCoup" id="A2ENP4">
    <property type="interactions" value="372"/>
</dbReference>
<feature type="domain" description="Protein kinase" evidence="4">
    <location>
        <begin position="27"/>
        <end position="279"/>
    </location>
</feature>
<dbReference type="GO" id="GO:0004674">
    <property type="term" value="F:protein serine/threonine kinase activity"/>
    <property type="evidence" value="ECO:0000318"/>
    <property type="project" value="GO_Central"/>
</dbReference>
<dbReference type="PANTHER" id="PTHR24346:SF110">
    <property type="entry name" value="NON-SPECIFIC SERINE_THREONINE PROTEIN KINASE"/>
    <property type="match status" value="1"/>
</dbReference>
<keyword evidence="5" id="KW-0808">Transferase</keyword>
<accession>A2ENP4</accession>
<dbReference type="EMBL" id="DS113441">
    <property type="protein sequence ID" value="EAY05744.1"/>
    <property type="molecule type" value="Genomic_DNA"/>
</dbReference>
<keyword evidence="2" id="KW-0067">ATP-binding</keyword>
<dbReference type="SMR" id="A2ENP4"/>
<reference evidence="5" key="1">
    <citation type="submission" date="2006-10" db="EMBL/GenBank/DDBJ databases">
        <authorList>
            <person name="Amadeo P."/>
            <person name="Zhao Q."/>
            <person name="Wortman J."/>
            <person name="Fraser-Liggett C."/>
            <person name="Carlton J."/>
        </authorList>
    </citation>
    <scope>NUCLEOTIDE SEQUENCE</scope>
    <source>
        <strain evidence="5">G3</strain>
    </source>
</reference>
<dbReference type="InterPro" id="IPR008271">
    <property type="entry name" value="Ser/Thr_kinase_AS"/>
</dbReference>
<dbReference type="VEuPathDB" id="TrichDB:TVAGG3_0407750"/>
<dbReference type="FunFam" id="3.30.200.20:FF:000042">
    <property type="entry name" value="Aurora kinase A"/>
    <property type="match status" value="1"/>
</dbReference>
<dbReference type="KEGG" id="tva:4763614"/>
<dbReference type="OMA" id="IMEYCAN"/>
<dbReference type="PANTHER" id="PTHR24346">
    <property type="entry name" value="MAP/MICROTUBULE AFFINITY-REGULATING KINASE"/>
    <property type="match status" value="1"/>
</dbReference>
<dbReference type="GO" id="GO:0005524">
    <property type="term" value="F:ATP binding"/>
    <property type="evidence" value="ECO:0007669"/>
    <property type="project" value="UniProtKB-KW"/>
</dbReference>
<evidence type="ECO:0000256" key="2">
    <source>
        <dbReference type="ARBA" id="ARBA00022840"/>
    </source>
</evidence>
<evidence type="ECO:0000256" key="3">
    <source>
        <dbReference type="SAM" id="MobiDB-lite"/>
    </source>
</evidence>
<dbReference type="Proteomes" id="UP000001542">
    <property type="component" value="Unassembled WGS sequence"/>
</dbReference>
<dbReference type="InterPro" id="IPR000719">
    <property type="entry name" value="Prot_kinase_dom"/>
</dbReference>
<dbReference type="RefSeq" id="XP_001317967.1">
    <property type="nucleotide sequence ID" value="XM_001317932.1"/>
</dbReference>
<dbReference type="AlphaFoldDB" id="A2ENP4"/>
<name>A2ENP4_TRIV3</name>
<gene>
    <name evidence="5" type="ORF">TVAG_100670</name>
</gene>
<dbReference type="FunFam" id="1.10.510.10:FF:000578">
    <property type="entry name" value="CAMK family protein kinase"/>
    <property type="match status" value="1"/>
</dbReference>
<dbReference type="VEuPathDB" id="TrichDB:TVAG_100670"/>
<keyword evidence="6" id="KW-1185">Reference proteome</keyword>
<feature type="region of interest" description="Disordered" evidence="3">
    <location>
        <begin position="333"/>
        <end position="357"/>
    </location>
</feature>
<feature type="compositionally biased region" description="Basic and acidic residues" evidence="3">
    <location>
        <begin position="333"/>
        <end position="343"/>
    </location>
</feature>
<keyword evidence="5" id="KW-0418">Kinase</keyword>
<dbReference type="CDD" id="cd14003">
    <property type="entry name" value="STKc_AMPK-like"/>
    <property type="match status" value="1"/>
</dbReference>
<sequence>MEGEIIDQTLADQEKFDHNFPKVFSCYRVVKVINHGSFSVVCLVENIRTLQQYACKIVSRQTLRENETIQHFEQEIRFHQSLKHKNICQLYEIVYEQDFIFLIMEYCANGELFELITKRARLPQYQIRKYFSQLVAAVNYIHSKNIAHRDLKLENIYLTEDMDIRLGDFGFSHSTEKQALLSTSCGSIYYVAPEVIRGEQYDGQKSDIWSLGVILYIMSTSALPWTEQNQSRLFQQIVSASYKIPQFVSPEAGNIIQSCLNPIPSKRPSAADLMSSSYVEGYFKNADLKEDQNRNTTSFSVVKKRALIIRPNPASGCRASLNQTNSLIMRINDTKRSRERRATQEAPVHGSKLLESL</sequence>
<organism evidence="5 6">
    <name type="scientific">Trichomonas vaginalis (strain ATCC PRA-98 / G3)</name>
    <dbReference type="NCBI Taxonomy" id="412133"/>
    <lineage>
        <taxon>Eukaryota</taxon>
        <taxon>Metamonada</taxon>
        <taxon>Parabasalia</taxon>
        <taxon>Trichomonadida</taxon>
        <taxon>Trichomonadidae</taxon>
        <taxon>Trichomonas</taxon>
    </lineage>
</organism>
<proteinExistence type="predicted"/>
<dbReference type="STRING" id="5722.A2ENP4"/>
<dbReference type="PROSITE" id="PS00108">
    <property type="entry name" value="PROTEIN_KINASE_ST"/>
    <property type="match status" value="1"/>
</dbReference>
<evidence type="ECO:0000313" key="5">
    <source>
        <dbReference type="EMBL" id="EAY05744.1"/>
    </source>
</evidence>
<dbReference type="InterPro" id="IPR011009">
    <property type="entry name" value="Kinase-like_dom_sf"/>
</dbReference>
<evidence type="ECO:0000256" key="1">
    <source>
        <dbReference type="ARBA" id="ARBA00022741"/>
    </source>
</evidence>
<evidence type="ECO:0000259" key="4">
    <source>
        <dbReference type="PROSITE" id="PS50011"/>
    </source>
</evidence>
<protein>
    <submittedName>
        <fullName evidence="5">CAMK family protein kinase</fullName>
    </submittedName>
</protein>
<dbReference type="Pfam" id="PF00069">
    <property type="entry name" value="Pkinase"/>
    <property type="match status" value="1"/>
</dbReference>
<dbReference type="OrthoDB" id="504170at2759"/>